<organism evidence="2 3">
    <name type="scientific">Paraburkholderia youngii</name>
    <dbReference type="NCBI Taxonomy" id="2782701"/>
    <lineage>
        <taxon>Bacteria</taxon>
        <taxon>Pseudomonadati</taxon>
        <taxon>Pseudomonadota</taxon>
        <taxon>Betaproteobacteria</taxon>
        <taxon>Burkholderiales</taxon>
        <taxon>Burkholderiaceae</taxon>
        <taxon>Paraburkholderia</taxon>
    </lineage>
</organism>
<proteinExistence type="predicted"/>
<dbReference type="RefSeq" id="WP_176370189.1">
    <property type="nucleotide sequence ID" value="NZ_JBNDKW010000004.1"/>
</dbReference>
<gene>
    <name evidence="2" type="ORF">FSB64_41945</name>
</gene>
<dbReference type="Pfam" id="PF00696">
    <property type="entry name" value="AA_kinase"/>
    <property type="match status" value="1"/>
</dbReference>
<dbReference type="InterPro" id="IPR001048">
    <property type="entry name" value="Asp/Glu/Uridylate_kinase"/>
</dbReference>
<name>A0ABX2NZI7_9BURK</name>
<evidence type="ECO:0000313" key="2">
    <source>
        <dbReference type="EMBL" id="NVI09936.1"/>
    </source>
</evidence>
<sequence>MATLIKIGGSLIPGHVEKLCSSLREVAAAHPVLLIAGGGELVDVVRSYRKKLALSDETAYSMAVLAMDQHAYLLAEIGGFAISRSLRKLKKQRTVPQVFAPSDVLLNLPVNDVIDIDRMTSDTIAAFVAGWVGADLIIATDTDGIYSADPDVVPDAMFLERVCACQLTHATSIDAEAVRMIRRWNVRTSVVNGTMPDRLVRCLRGQPTRRTEIVLDCAC</sequence>
<dbReference type="Gene3D" id="3.40.1160.10">
    <property type="entry name" value="Acetylglutamate kinase-like"/>
    <property type="match status" value="1"/>
</dbReference>
<dbReference type="Proteomes" id="UP000821598">
    <property type="component" value="Unassembled WGS sequence"/>
</dbReference>
<dbReference type="SUPFAM" id="SSF53633">
    <property type="entry name" value="Carbamate kinase-like"/>
    <property type="match status" value="1"/>
</dbReference>
<evidence type="ECO:0000259" key="1">
    <source>
        <dbReference type="Pfam" id="PF00696"/>
    </source>
</evidence>
<comment type="caution">
    <text evidence="2">The sequence shown here is derived from an EMBL/GenBank/DDBJ whole genome shotgun (WGS) entry which is preliminary data.</text>
</comment>
<dbReference type="EMBL" id="VOMC01000203">
    <property type="protein sequence ID" value="NVI09936.1"/>
    <property type="molecule type" value="Genomic_DNA"/>
</dbReference>
<feature type="domain" description="Aspartate/glutamate/uridylate kinase" evidence="1">
    <location>
        <begin position="2"/>
        <end position="192"/>
    </location>
</feature>
<keyword evidence="3" id="KW-1185">Reference proteome</keyword>
<accession>A0ABX2NZI7</accession>
<reference evidence="2 3" key="1">
    <citation type="submission" date="2019-08" db="EMBL/GenBank/DDBJ databases">
        <title>Paraburkholderia simonii sp. nov. and P. youngii sp. nov. Brazilian and Mexican Mimosa-associated rhizobia.</title>
        <authorList>
            <person name="Mavima L."/>
            <person name="Beukes C.W."/>
            <person name="Palmer M."/>
            <person name="De Meyer S.E."/>
            <person name="James E.K."/>
            <person name="Maluk M."/>
            <person name="Avontuur J.R."/>
            <person name="Chan W.Y."/>
            <person name="Venter S.N."/>
            <person name="Steenkamp E.T."/>
        </authorList>
    </citation>
    <scope>NUCLEOTIDE SEQUENCE [LARGE SCALE GENOMIC DNA]</scope>
    <source>
        <strain evidence="2 3">JPY454</strain>
    </source>
</reference>
<evidence type="ECO:0000313" key="3">
    <source>
        <dbReference type="Proteomes" id="UP000821598"/>
    </source>
</evidence>
<dbReference type="InterPro" id="IPR036393">
    <property type="entry name" value="AceGlu_kinase-like_sf"/>
</dbReference>
<protein>
    <recommendedName>
        <fullName evidence="1">Aspartate/glutamate/uridylate kinase domain-containing protein</fullName>
    </recommendedName>
</protein>